<keyword evidence="3 10" id="KW-0132">Cell division</keyword>
<dbReference type="GO" id="GO:0047480">
    <property type="term" value="F:UDP-N-acetylmuramoyl-tripeptide-D-alanyl-D-alanine ligase activity"/>
    <property type="evidence" value="ECO:0007669"/>
    <property type="project" value="UniProtKB-UniRule"/>
</dbReference>
<keyword evidence="4 10" id="KW-0547">Nucleotide-binding</keyword>
<dbReference type="Pfam" id="PF02875">
    <property type="entry name" value="Mur_ligase_C"/>
    <property type="match status" value="1"/>
</dbReference>
<keyword evidence="1 10" id="KW-0963">Cytoplasm</keyword>
<dbReference type="InterPro" id="IPR000713">
    <property type="entry name" value="Mur_ligase_N"/>
</dbReference>
<comment type="subcellular location">
    <subcellularLocation>
        <location evidence="10 11">Cytoplasm</location>
    </subcellularLocation>
</comment>
<dbReference type="Pfam" id="PF01225">
    <property type="entry name" value="Mur_ligase"/>
    <property type="match status" value="1"/>
</dbReference>
<gene>
    <name evidence="10" type="primary">murF</name>
    <name evidence="15" type="ORF">EDC37_10328</name>
</gene>
<comment type="caution">
    <text evidence="15">The sequence shown here is derived from an EMBL/GenBank/DDBJ whole genome shotgun (WGS) entry which is preliminary data.</text>
</comment>
<keyword evidence="16" id="KW-1185">Reference proteome</keyword>
<organism evidence="15 16">
    <name type="scientific">Pectinatus cerevisiiphilus</name>
    <dbReference type="NCBI Taxonomy" id="86956"/>
    <lineage>
        <taxon>Bacteria</taxon>
        <taxon>Bacillati</taxon>
        <taxon>Bacillota</taxon>
        <taxon>Negativicutes</taxon>
        <taxon>Selenomonadales</taxon>
        <taxon>Selenomonadaceae</taxon>
        <taxon>Pectinatus</taxon>
    </lineage>
</organism>
<evidence type="ECO:0000256" key="10">
    <source>
        <dbReference type="HAMAP-Rule" id="MF_02019"/>
    </source>
</evidence>
<dbReference type="Gene3D" id="3.40.1190.10">
    <property type="entry name" value="Mur-like, catalytic domain"/>
    <property type="match status" value="1"/>
</dbReference>
<dbReference type="SUPFAM" id="SSF53623">
    <property type="entry name" value="MurD-like peptide ligases, catalytic domain"/>
    <property type="match status" value="1"/>
</dbReference>
<accession>A0A4R3KD46</accession>
<evidence type="ECO:0000256" key="3">
    <source>
        <dbReference type="ARBA" id="ARBA00022618"/>
    </source>
</evidence>
<keyword evidence="2 10" id="KW-0436">Ligase</keyword>
<evidence type="ECO:0000256" key="7">
    <source>
        <dbReference type="ARBA" id="ARBA00022984"/>
    </source>
</evidence>
<evidence type="ECO:0000256" key="6">
    <source>
        <dbReference type="ARBA" id="ARBA00022960"/>
    </source>
</evidence>
<feature type="binding site" evidence="10">
    <location>
        <begin position="114"/>
        <end position="120"/>
    </location>
    <ligand>
        <name>ATP</name>
        <dbReference type="ChEBI" id="CHEBI:30616"/>
    </ligand>
</feature>
<dbReference type="GO" id="GO:0009252">
    <property type="term" value="P:peptidoglycan biosynthetic process"/>
    <property type="evidence" value="ECO:0007669"/>
    <property type="project" value="UniProtKB-UniRule"/>
</dbReference>
<name>A0A4R3KD46_9FIRM</name>
<dbReference type="HAMAP" id="MF_02019">
    <property type="entry name" value="MurF"/>
    <property type="match status" value="1"/>
</dbReference>
<keyword evidence="7 10" id="KW-0573">Peptidoglycan synthesis</keyword>
<dbReference type="AlphaFoldDB" id="A0A4R3KD46"/>
<evidence type="ECO:0000259" key="13">
    <source>
        <dbReference type="Pfam" id="PF02875"/>
    </source>
</evidence>
<dbReference type="InterPro" id="IPR051046">
    <property type="entry name" value="MurCDEF_CellWall_CoF430Synth"/>
</dbReference>
<dbReference type="GO" id="GO:0008766">
    <property type="term" value="F:UDP-N-acetylmuramoylalanyl-D-glutamyl-2,6-diaminopimelate-D-alanyl-D-alanine ligase activity"/>
    <property type="evidence" value="ECO:0007669"/>
    <property type="project" value="RHEA"/>
</dbReference>
<dbReference type="UniPathway" id="UPA00219"/>
<comment type="function">
    <text evidence="10 11">Involved in cell wall formation. Catalyzes the final step in the synthesis of UDP-N-acetylmuramoyl-pentapeptide, the precursor of murein.</text>
</comment>
<comment type="pathway">
    <text evidence="10 11">Cell wall biogenesis; peptidoglycan biosynthesis.</text>
</comment>
<dbReference type="GO" id="GO:0071555">
    <property type="term" value="P:cell wall organization"/>
    <property type="evidence" value="ECO:0007669"/>
    <property type="project" value="UniProtKB-KW"/>
</dbReference>
<dbReference type="PANTHER" id="PTHR43024">
    <property type="entry name" value="UDP-N-ACETYLMURAMOYL-TRIPEPTIDE--D-ALANYL-D-ALANINE LIGASE"/>
    <property type="match status" value="1"/>
</dbReference>
<evidence type="ECO:0000256" key="4">
    <source>
        <dbReference type="ARBA" id="ARBA00022741"/>
    </source>
</evidence>
<evidence type="ECO:0000256" key="9">
    <source>
        <dbReference type="ARBA" id="ARBA00023316"/>
    </source>
</evidence>
<dbReference type="SUPFAM" id="SSF53244">
    <property type="entry name" value="MurD-like peptide ligases, peptide-binding domain"/>
    <property type="match status" value="1"/>
</dbReference>
<dbReference type="GO" id="GO:0005737">
    <property type="term" value="C:cytoplasm"/>
    <property type="evidence" value="ECO:0007669"/>
    <property type="project" value="UniProtKB-SubCell"/>
</dbReference>
<evidence type="ECO:0000256" key="11">
    <source>
        <dbReference type="RuleBase" id="RU004136"/>
    </source>
</evidence>
<dbReference type="Pfam" id="PF08245">
    <property type="entry name" value="Mur_ligase_M"/>
    <property type="match status" value="1"/>
</dbReference>
<dbReference type="InterPro" id="IPR005863">
    <property type="entry name" value="UDP-N-AcMur_synth"/>
</dbReference>
<evidence type="ECO:0000256" key="1">
    <source>
        <dbReference type="ARBA" id="ARBA00022490"/>
    </source>
</evidence>
<dbReference type="GO" id="GO:0051301">
    <property type="term" value="P:cell division"/>
    <property type="evidence" value="ECO:0007669"/>
    <property type="project" value="UniProtKB-KW"/>
</dbReference>
<dbReference type="InterPro" id="IPR004101">
    <property type="entry name" value="Mur_ligase_C"/>
</dbReference>
<sequence length="457" mass="49707">MPAFTLEDLKNYTGCEIMKQNQTTFGDVSTDTRSIRPGMIFLAIKGENFDGHNFLDKAVANGAAGVILADKSKVTKIQNENITILYVKDTLKAYLDIAGGWRSRFSLPVLAITGSNGKTTTKDLTAAILAERYKVLKTQKNFNSEIGMALTLLSLRPEHEVAVIEMGMRGLGQIKTLAGIAKPDIGIVLNVGNTHIELLGSQENIAKAKGELVEAIKADGLVILNADNKYTAAMAVKTKARIVTFGIDNKADITAENIRMLDSNKTVFTCKEAGQSVELTIPLMGKHNVYDALAAVAAGRAMHIDWSMIKHGLANFTSSGMRFEILRLKDYTIINDAYNASPLSTKAAIENLTILPAKRRIFVFGDMKELGAIAQQAHEEVGRFCAAHKIDILITFGALADCAAIAAKCSGIRFVQSCKSHEEIAMLLKTILKKGDAVLFKGSHSMQMEKIIELLEK</sequence>
<comment type="catalytic activity">
    <reaction evidence="10 11">
        <text>D-alanyl-D-alanine + UDP-N-acetyl-alpha-D-muramoyl-L-alanyl-gamma-D-glutamyl-meso-2,6-diaminopimelate + ATP = UDP-N-acetyl-alpha-D-muramoyl-L-alanyl-gamma-D-glutamyl-meso-2,6-diaminopimeloyl-D-alanyl-D-alanine + ADP + phosphate + H(+)</text>
        <dbReference type="Rhea" id="RHEA:28374"/>
        <dbReference type="ChEBI" id="CHEBI:15378"/>
        <dbReference type="ChEBI" id="CHEBI:30616"/>
        <dbReference type="ChEBI" id="CHEBI:43474"/>
        <dbReference type="ChEBI" id="CHEBI:57822"/>
        <dbReference type="ChEBI" id="CHEBI:61386"/>
        <dbReference type="ChEBI" id="CHEBI:83905"/>
        <dbReference type="ChEBI" id="CHEBI:456216"/>
        <dbReference type="EC" id="6.3.2.10"/>
    </reaction>
</comment>
<keyword evidence="8 10" id="KW-0131">Cell cycle</keyword>
<evidence type="ECO:0000259" key="12">
    <source>
        <dbReference type="Pfam" id="PF01225"/>
    </source>
</evidence>
<dbReference type="Proteomes" id="UP000295188">
    <property type="component" value="Unassembled WGS sequence"/>
</dbReference>
<keyword evidence="9 10" id="KW-0961">Cell wall biogenesis/degradation</keyword>
<keyword evidence="5 10" id="KW-0067">ATP-binding</keyword>
<feature type="domain" description="Mur ligase central" evidence="14">
    <location>
        <begin position="112"/>
        <end position="298"/>
    </location>
</feature>
<comment type="similarity">
    <text evidence="10">Belongs to the MurCDEF family. MurF subfamily.</text>
</comment>
<dbReference type="GO" id="GO:0005524">
    <property type="term" value="F:ATP binding"/>
    <property type="evidence" value="ECO:0007669"/>
    <property type="project" value="UniProtKB-UniRule"/>
</dbReference>
<dbReference type="InterPro" id="IPR035911">
    <property type="entry name" value="MurE/MurF_N"/>
</dbReference>
<reference evidence="15 16" key="1">
    <citation type="submission" date="2019-03" db="EMBL/GenBank/DDBJ databases">
        <title>Genomic Encyclopedia of Type Strains, Phase IV (KMG-IV): sequencing the most valuable type-strain genomes for metagenomic binning, comparative biology and taxonomic classification.</title>
        <authorList>
            <person name="Goeker M."/>
        </authorList>
    </citation>
    <scope>NUCLEOTIDE SEQUENCE [LARGE SCALE GENOMIC DNA]</scope>
    <source>
        <strain evidence="15 16">DSM 20467</strain>
    </source>
</reference>
<proteinExistence type="inferred from homology"/>
<dbReference type="InterPro" id="IPR036565">
    <property type="entry name" value="Mur-like_cat_sf"/>
</dbReference>
<dbReference type="RefSeq" id="WP_231039951.1">
    <property type="nucleotide sequence ID" value="NZ_SMAA01000003.1"/>
</dbReference>
<dbReference type="PANTHER" id="PTHR43024:SF1">
    <property type="entry name" value="UDP-N-ACETYLMURAMOYL-TRIPEPTIDE--D-ALANYL-D-ALANINE LIGASE"/>
    <property type="match status" value="1"/>
</dbReference>
<dbReference type="EC" id="6.3.2.10" evidence="10 11"/>
<evidence type="ECO:0000256" key="8">
    <source>
        <dbReference type="ARBA" id="ARBA00023306"/>
    </source>
</evidence>
<evidence type="ECO:0000259" key="14">
    <source>
        <dbReference type="Pfam" id="PF08245"/>
    </source>
</evidence>
<dbReference type="GO" id="GO:0008360">
    <property type="term" value="P:regulation of cell shape"/>
    <property type="evidence" value="ECO:0007669"/>
    <property type="project" value="UniProtKB-KW"/>
</dbReference>
<dbReference type="Gene3D" id="3.90.190.20">
    <property type="entry name" value="Mur ligase, C-terminal domain"/>
    <property type="match status" value="1"/>
</dbReference>
<evidence type="ECO:0000313" key="15">
    <source>
        <dbReference type="EMBL" id="TCS80859.1"/>
    </source>
</evidence>
<dbReference type="SUPFAM" id="SSF63418">
    <property type="entry name" value="MurE/MurF N-terminal domain"/>
    <property type="match status" value="1"/>
</dbReference>
<evidence type="ECO:0000256" key="2">
    <source>
        <dbReference type="ARBA" id="ARBA00022598"/>
    </source>
</evidence>
<evidence type="ECO:0000313" key="16">
    <source>
        <dbReference type="Proteomes" id="UP000295188"/>
    </source>
</evidence>
<protein>
    <recommendedName>
        <fullName evidence="10 11">UDP-N-acetylmuramoyl-tripeptide--D-alanyl-D-alanine ligase</fullName>
        <ecNumber evidence="10 11">6.3.2.10</ecNumber>
    </recommendedName>
    <alternativeName>
        <fullName evidence="10">D-alanyl-D-alanine-adding enzyme</fullName>
    </alternativeName>
</protein>
<dbReference type="Gene3D" id="3.40.1390.10">
    <property type="entry name" value="MurE/MurF, N-terminal domain"/>
    <property type="match status" value="1"/>
</dbReference>
<dbReference type="EMBL" id="SMAA01000003">
    <property type="protein sequence ID" value="TCS80859.1"/>
    <property type="molecule type" value="Genomic_DNA"/>
</dbReference>
<feature type="domain" description="Mur ligase N-terminal catalytic" evidence="12">
    <location>
        <begin position="28"/>
        <end position="88"/>
    </location>
</feature>
<evidence type="ECO:0000256" key="5">
    <source>
        <dbReference type="ARBA" id="ARBA00022840"/>
    </source>
</evidence>
<dbReference type="InterPro" id="IPR036615">
    <property type="entry name" value="Mur_ligase_C_dom_sf"/>
</dbReference>
<keyword evidence="6 10" id="KW-0133">Cell shape</keyword>
<dbReference type="NCBIfam" id="TIGR01143">
    <property type="entry name" value="murF"/>
    <property type="match status" value="1"/>
</dbReference>
<dbReference type="InterPro" id="IPR013221">
    <property type="entry name" value="Mur_ligase_cen"/>
</dbReference>
<feature type="domain" description="Mur ligase C-terminal" evidence="13">
    <location>
        <begin position="321"/>
        <end position="443"/>
    </location>
</feature>